<dbReference type="Gene3D" id="3.30.63.10">
    <property type="entry name" value="Guanylate Kinase phosphate binding domain"/>
    <property type="match status" value="1"/>
</dbReference>
<evidence type="ECO:0000313" key="11">
    <source>
        <dbReference type="EMBL" id="MFD0914511.1"/>
    </source>
</evidence>
<feature type="domain" description="Guanylate kinase-like" evidence="10">
    <location>
        <begin position="4"/>
        <end position="182"/>
    </location>
</feature>
<keyword evidence="7 9" id="KW-0067">ATP-binding</keyword>
<feature type="binding site" evidence="9">
    <location>
        <begin position="11"/>
        <end position="18"/>
    </location>
    <ligand>
        <name>ATP</name>
        <dbReference type="ChEBI" id="CHEBI:30616"/>
    </ligand>
</feature>
<dbReference type="RefSeq" id="WP_379058909.1">
    <property type="nucleotide sequence ID" value="NZ_JBHTKB010000003.1"/>
</dbReference>
<dbReference type="InterPro" id="IPR020590">
    <property type="entry name" value="Guanylate_kinase_CS"/>
</dbReference>
<dbReference type="SMART" id="SM00072">
    <property type="entry name" value="GuKc"/>
    <property type="match status" value="1"/>
</dbReference>
<evidence type="ECO:0000256" key="5">
    <source>
        <dbReference type="ARBA" id="ARBA00022741"/>
    </source>
</evidence>
<dbReference type="GO" id="GO:0004385">
    <property type="term" value="F:GMP kinase activity"/>
    <property type="evidence" value="ECO:0007669"/>
    <property type="project" value="UniProtKB-EC"/>
</dbReference>
<dbReference type="InterPro" id="IPR008145">
    <property type="entry name" value="GK/Ca_channel_bsu"/>
</dbReference>
<evidence type="ECO:0000256" key="1">
    <source>
        <dbReference type="ARBA" id="ARBA00005790"/>
    </source>
</evidence>
<dbReference type="Gene3D" id="3.40.50.300">
    <property type="entry name" value="P-loop containing nucleotide triphosphate hydrolases"/>
    <property type="match status" value="1"/>
</dbReference>
<comment type="caution">
    <text evidence="11">The sequence shown here is derived from an EMBL/GenBank/DDBJ whole genome shotgun (WGS) entry which is preliminary data.</text>
</comment>
<evidence type="ECO:0000256" key="8">
    <source>
        <dbReference type="ARBA" id="ARBA00030128"/>
    </source>
</evidence>
<evidence type="ECO:0000256" key="6">
    <source>
        <dbReference type="ARBA" id="ARBA00022777"/>
    </source>
</evidence>
<dbReference type="PANTHER" id="PTHR23117">
    <property type="entry name" value="GUANYLATE KINASE-RELATED"/>
    <property type="match status" value="1"/>
</dbReference>
<evidence type="ECO:0000313" key="12">
    <source>
        <dbReference type="Proteomes" id="UP001597128"/>
    </source>
</evidence>
<comment type="catalytic activity">
    <reaction evidence="9">
        <text>GMP + ATP = GDP + ADP</text>
        <dbReference type="Rhea" id="RHEA:20780"/>
        <dbReference type="ChEBI" id="CHEBI:30616"/>
        <dbReference type="ChEBI" id="CHEBI:58115"/>
        <dbReference type="ChEBI" id="CHEBI:58189"/>
        <dbReference type="ChEBI" id="CHEBI:456216"/>
        <dbReference type="EC" id="2.7.4.8"/>
    </reaction>
</comment>
<dbReference type="NCBIfam" id="TIGR03263">
    <property type="entry name" value="guanyl_kin"/>
    <property type="match status" value="1"/>
</dbReference>
<dbReference type="PROSITE" id="PS50052">
    <property type="entry name" value="GUANYLATE_KINASE_2"/>
    <property type="match status" value="1"/>
</dbReference>
<evidence type="ECO:0000256" key="3">
    <source>
        <dbReference type="ARBA" id="ARBA00016296"/>
    </source>
</evidence>
<dbReference type="PANTHER" id="PTHR23117:SF13">
    <property type="entry name" value="GUANYLATE KINASE"/>
    <property type="match status" value="1"/>
</dbReference>
<keyword evidence="6 9" id="KW-0418">Kinase</keyword>
<dbReference type="SUPFAM" id="SSF52540">
    <property type="entry name" value="P-loop containing nucleoside triphosphate hydrolases"/>
    <property type="match status" value="1"/>
</dbReference>
<dbReference type="Pfam" id="PF00625">
    <property type="entry name" value="Guanylate_kin"/>
    <property type="match status" value="1"/>
</dbReference>
<evidence type="ECO:0000256" key="7">
    <source>
        <dbReference type="ARBA" id="ARBA00022840"/>
    </source>
</evidence>
<comment type="function">
    <text evidence="9">Essential for recycling GMP and indirectly, cGMP.</text>
</comment>
<name>A0ABW3F7T0_9PROT</name>
<keyword evidence="9" id="KW-0963">Cytoplasm</keyword>
<comment type="similarity">
    <text evidence="1 9">Belongs to the guanylate kinase family.</text>
</comment>
<protein>
    <recommendedName>
        <fullName evidence="3 9">Guanylate kinase</fullName>
        <ecNumber evidence="2 9">2.7.4.8</ecNumber>
    </recommendedName>
    <alternativeName>
        <fullName evidence="8 9">GMP kinase</fullName>
    </alternativeName>
</protein>
<accession>A0ABW3F7T0</accession>
<dbReference type="CDD" id="cd00071">
    <property type="entry name" value="GMPK"/>
    <property type="match status" value="1"/>
</dbReference>
<evidence type="ECO:0000256" key="2">
    <source>
        <dbReference type="ARBA" id="ARBA00012961"/>
    </source>
</evidence>
<dbReference type="InterPro" id="IPR017665">
    <property type="entry name" value="Guanylate_kinase"/>
</dbReference>
<dbReference type="Proteomes" id="UP001597128">
    <property type="component" value="Unassembled WGS sequence"/>
</dbReference>
<gene>
    <name evidence="9 11" type="primary">gmk</name>
    <name evidence="11" type="ORF">ACFQ1Z_13195</name>
</gene>
<keyword evidence="4 9" id="KW-0808">Transferase</keyword>
<comment type="subcellular location">
    <subcellularLocation>
        <location evidence="9">Cytoplasm</location>
    </subcellularLocation>
</comment>
<dbReference type="InterPro" id="IPR008144">
    <property type="entry name" value="Guanylate_kin-like_dom"/>
</dbReference>
<keyword evidence="5 9" id="KW-0547">Nucleotide-binding</keyword>
<keyword evidence="12" id="KW-1185">Reference proteome</keyword>
<dbReference type="HAMAP" id="MF_00328">
    <property type="entry name" value="Guanylate_kinase"/>
    <property type="match status" value="1"/>
</dbReference>
<proteinExistence type="inferred from homology"/>
<dbReference type="EMBL" id="JBHTKB010000003">
    <property type="protein sequence ID" value="MFD0914511.1"/>
    <property type="molecule type" value="Genomic_DNA"/>
</dbReference>
<dbReference type="EC" id="2.7.4.8" evidence="2 9"/>
<sequence>MSHGHLFVISAASGAGKTSLVRAMLAQDPLLKLSVSHTTRDPRPGEEDGIHYHFVPESTFLEILDRGGFLESAHVHSARYGTAQSEVENALAEGRDVILEIDWQGAQQIRRLFPQATSIFILPPSIEALSHRLNSRGQDSEAVIARRLAAAREEMRHVHEFDYVTINDNFDVALQDLMAIVRAKRLQLDRQVACHASLIQLLT</sequence>
<evidence type="ECO:0000256" key="9">
    <source>
        <dbReference type="HAMAP-Rule" id="MF_00328"/>
    </source>
</evidence>
<dbReference type="InterPro" id="IPR027417">
    <property type="entry name" value="P-loop_NTPase"/>
</dbReference>
<dbReference type="PROSITE" id="PS00856">
    <property type="entry name" value="GUANYLATE_KINASE_1"/>
    <property type="match status" value="1"/>
</dbReference>
<evidence type="ECO:0000256" key="4">
    <source>
        <dbReference type="ARBA" id="ARBA00022679"/>
    </source>
</evidence>
<reference evidence="12" key="1">
    <citation type="journal article" date="2019" name="Int. J. Syst. Evol. Microbiol.">
        <title>The Global Catalogue of Microorganisms (GCM) 10K type strain sequencing project: providing services to taxonomists for standard genome sequencing and annotation.</title>
        <authorList>
            <consortium name="The Broad Institute Genomics Platform"/>
            <consortium name="The Broad Institute Genome Sequencing Center for Infectious Disease"/>
            <person name="Wu L."/>
            <person name="Ma J."/>
        </authorList>
    </citation>
    <scope>NUCLEOTIDE SEQUENCE [LARGE SCALE GENOMIC DNA]</scope>
    <source>
        <strain evidence="12">CCUG 58412</strain>
    </source>
</reference>
<evidence type="ECO:0000259" key="10">
    <source>
        <dbReference type="PROSITE" id="PS50052"/>
    </source>
</evidence>
<organism evidence="11 12">
    <name type="scientific">Methylophilus luteus</name>
    <dbReference type="NCBI Taxonomy" id="640108"/>
    <lineage>
        <taxon>Bacteria</taxon>
        <taxon>Pseudomonadati</taxon>
        <taxon>Pseudomonadota</taxon>
        <taxon>Betaproteobacteria</taxon>
        <taxon>Nitrosomonadales</taxon>
        <taxon>Methylophilaceae</taxon>
        <taxon>Methylophilus</taxon>
    </lineage>
</organism>